<feature type="transmembrane region" description="Helical" evidence="6">
    <location>
        <begin position="177"/>
        <end position="202"/>
    </location>
</feature>
<protein>
    <submittedName>
        <fullName evidence="10">Uncharacterized protein LOC110274956</fullName>
    </submittedName>
</protein>
<dbReference type="Pfam" id="PF01965">
    <property type="entry name" value="DJ-1_PfpI"/>
    <property type="match status" value="1"/>
</dbReference>
<dbReference type="InterPro" id="IPR047198">
    <property type="entry name" value="DDP-like_NUDIX"/>
</dbReference>
<accession>A0A9C6WTN3</accession>
<dbReference type="GO" id="GO:0004674">
    <property type="term" value="F:protein serine/threonine kinase activity"/>
    <property type="evidence" value="ECO:0007669"/>
    <property type="project" value="UniProtKB-KW"/>
</dbReference>
<keyword evidence="1" id="KW-0723">Serine/threonine-protein kinase</keyword>
<dbReference type="SUPFAM" id="SSF52317">
    <property type="entry name" value="Class I glutamine amidotransferase-like"/>
    <property type="match status" value="1"/>
</dbReference>
<evidence type="ECO:0000313" key="10">
    <source>
        <dbReference type="RefSeq" id="XP_052117814.1"/>
    </source>
</evidence>
<dbReference type="Proteomes" id="UP000515211">
    <property type="component" value="Chromosome 1"/>
</dbReference>
<dbReference type="InterPro" id="IPR011009">
    <property type="entry name" value="Kinase-like_dom_sf"/>
</dbReference>
<evidence type="ECO:0000256" key="5">
    <source>
        <dbReference type="ARBA" id="ARBA00022840"/>
    </source>
</evidence>
<dbReference type="AlphaFoldDB" id="A0A9C6WTN3"/>
<dbReference type="GO" id="GO:0005524">
    <property type="term" value="F:ATP binding"/>
    <property type="evidence" value="ECO:0007669"/>
    <property type="project" value="UniProtKB-KW"/>
</dbReference>
<keyword evidence="6" id="KW-0472">Membrane</keyword>
<dbReference type="InterPro" id="IPR000086">
    <property type="entry name" value="NUDIX_hydrolase_dom"/>
</dbReference>
<evidence type="ECO:0000313" key="9">
    <source>
        <dbReference type="Proteomes" id="UP000515211"/>
    </source>
</evidence>
<dbReference type="SMART" id="SM00220">
    <property type="entry name" value="S_TKc"/>
    <property type="match status" value="1"/>
</dbReference>
<dbReference type="Gene3D" id="1.10.510.10">
    <property type="entry name" value="Transferase(Phosphotransferase) domain 1"/>
    <property type="match status" value="1"/>
</dbReference>
<feature type="domain" description="Nudix hydrolase" evidence="8">
    <location>
        <begin position="267"/>
        <end position="393"/>
    </location>
</feature>
<keyword evidence="2" id="KW-0808">Transferase</keyword>
<evidence type="ECO:0000259" key="8">
    <source>
        <dbReference type="PROSITE" id="PS51462"/>
    </source>
</evidence>
<dbReference type="PANTHER" id="PTHR43895">
    <property type="entry name" value="CALCIUM/CALMODULIN-DEPENDENT PROTEIN KINASE KINASE-RELATED"/>
    <property type="match status" value="1"/>
</dbReference>
<organism evidence="9 10">
    <name type="scientific">Arachis duranensis</name>
    <name type="common">Wild peanut</name>
    <dbReference type="NCBI Taxonomy" id="130453"/>
    <lineage>
        <taxon>Eukaryota</taxon>
        <taxon>Viridiplantae</taxon>
        <taxon>Streptophyta</taxon>
        <taxon>Embryophyta</taxon>
        <taxon>Tracheophyta</taxon>
        <taxon>Spermatophyta</taxon>
        <taxon>Magnoliopsida</taxon>
        <taxon>eudicotyledons</taxon>
        <taxon>Gunneridae</taxon>
        <taxon>Pentapetalae</taxon>
        <taxon>rosids</taxon>
        <taxon>fabids</taxon>
        <taxon>Fabales</taxon>
        <taxon>Fabaceae</taxon>
        <taxon>Papilionoideae</taxon>
        <taxon>50 kb inversion clade</taxon>
        <taxon>dalbergioids sensu lato</taxon>
        <taxon>Dalbergieae</taxon>
        <taxon>Pterocarpus clade</taxon>
        <taxon>Arachis</taxon>
    </lineage>
</organism>
<reference evidence="10" key="2">
    <citation type="submission" date="2025-08" db="UniProtKB">
        <authorList>
            <consortium name="RefSeq"/>
        </authorList>
    </citation>
    <scope>IDENTIFICATION</scope>
    <source>
        <tissue evidence="10">Whole plant</tissue>
    </source>
</reference>
<keyword evidence="6" id="KW-0812">Transmembrane</keyword>
<dbReference type="Gene3D" id="3.40.50.880">
    <property type="match status" value="1"/>
</dbReference>
<dbReference type="KEGG" id="adu:110274956"/>
<feature type="domain" description="Protein kinase" evidence="7">
    <location>
        <begin position="1"/>
        <end position="416"/>
    </location>
</feature>
<dbReference type="SUPFAM" id="SSF56112">
    <property type="entry name" value="Protein kinase-like (PK-like)"/>
    <property type="match status" value="1"/>
</dbReference>
<keyword evidence="4" id="KW-0418">Kinase</keyword>
<keyword evidence="6" id="KW-1133">Transmembrane helix</keyword>
<evidence type="ECO:0000256" key="6">
    <source>
        <dbReference type="SAM" id="Phobius"/>
    </source>
</evidence>
<gene>
    <name evidence="10" type="primary">LOC110274956</name>
</gene>
<dbReference type="InterPro" id="IPR002818">
    <property type="entry name" value="DJ-1/PfpI"/>
</dbReference>
<dbReference type="PANTHER" id="PTHR43895:SF151">
    <property type="entry name" value="CBL-INTERACTING SERINE_THREONINE-PROTEIN KINASE 11"/>
    <property type="match status" value="1"/>
</dbReference>
<keyword evidence="9" id="KW-1185">Reference proteome</keyword>
<sequence length="416" mass="46524">MSSLRHGCAAVAPPAHAAVALCCCRAVVTPYSRTTVAPRAPAAVISKRKIMGTSLVSNVKREVSIMSKLNHPNIVKLHEVLATKTKIYFVLEFVKGGELFAKVSKGRFSEDLARKYFQQLISAVGYCHSRGVFHRDLKSKNLLLDENGNLKVSNFGLSAVKDQVSPKILKSLFVPSWFGFVVAILAAAKFAVDAAVIVVNGYKIVTSMPEKPGHDFALNATYDDVNASSYDALVILGGCAPEYLALNKSIIALVKHFIESKKCIPYRYKIEEKTWLGNLNEFEVLVISSQKGKGMLFPKGGWELDESKKEEALRETIEEVGVRGIVGGKLGKRSFKSKTHDTFYEGYMFPLLVEEQLEFWPEQNVRQRTWMSVSEAREVCQHWWMKEALDRLVNRLTGQKLLGRETKQVTRSLFNS</sequence>
<reference evidence="9" key="1">
    <citation type="journal article" date="2016" name="Nat. Genet.">
        <title>The genome sequences of Arachis duranensis and Arachis ipaensis, the diploid ancestors of cultivated peanut.</title>
        <authorList>
            <person name="Bertioli D.J."/>
            <person name="Cannon S.B."/>
            <person name="Froenicke L."/>
            <person name="Huang G."/>
            <person name="Farmer A.D."/>
            <person name="Cannon E.K."/>
            <person name="Liu X."/>
            <person name="Gao D."/>
            <person name="Clevenger J."/>
            <person name="Dash S."/>
            <person name="Ren L."/>
            <person name="Moretzsohn M.C."/>
            <person name="Shirasawa K."/>
            <person name="Huang W."/>
            <person name="Vidigal B."/>
            <person name="Abernathy B."/>
            <person name="Chu Y."/>
            <person name="Niederhuth C.E."/>
            <person name="Umale P."/>
            <person name="Araujo A.C."/>
            <person name="Kozik A."/>
            <person name="Kim K.D."/>
            <person name="Burow M.D."/>
            <person name="Varshney R.K."/>
            <person name="Wang X."/>
            <person name="Zhang X."/>
            <person name="Barkley N."/>
            <person name="Guimaraes P.M."/>
            <person name="Isobe S."/>
            <person name="Guo B."/>
            <person name="Liao B."/>
            <person name="Stalker H.T."/>
            <person name="Schmitz R.J."/>
            <person name="Scheffler B.E."/>
            <person name="Leal-Bertioli S.C."/>
            <person name="Xun X."/>
            <person name="Jackson S.A."/>
            <person name="Michelmore R."/>
            <person name="Ozias-Akins P."/>
        </authorList>
    </citation>
    <scope>NUCLEOTIDE SEQUENCE [LARGE SCALE GENOMIC DNA]</scope>
    <source>
        <strain evidence="9">cv. V14167</strain>
    </source>
</reference>
<dbReference type="GO" id="GO:0007165">
    <property type="term" value="P:signal transduction"/>
    <property type="evidence" value="ECO:0007669"/>
    <property type="project" value="TreeGrafter"/>
</dbReference>
<evidence type="ECO:0000256" key="2">
    <source>
        <dbReference type="ARBA" id="ARBA00022679"/>
    </source>
</evidence>
<dbReference type="GeneID" id="110274956"/>
<dbReference type="CDD" id="cd04666">
    <property type="entry name" value="NUDIX_DIPP2_like_Nudt4"/>
    <property type="match status" value="1"/>
</dbReference>
<dbReference type="Gene3D" id="3.90.79.10">
    <property type="entry name" value="Nucleoside Triphosphate Pyrophosphohydrolase"/>
    <property type="match status" value="1"/>
</dbReference>
<dbReference type="InterPro" id="IPR015797">
    <property type="entry name" value="NUDIX_hydrolase-like_dom_sf"/>
</dbReference>
<dbReference type="Pfam" id="PF00069">
    <property type="entry name" value="Pkinase"/>
    <property type="match status" value="1"/>
</dbReference>
<dbReference type="GO" id="GO:0016462">
    <property type="term" value="F:pyrophosphatase activity"/>
    <property type="evidence" value="ECO:0007669"/>
    <property type="project" value="InterPro"/>
</dbReference>
<keyword evidence="3" id="KW-0547">Nucleotide-binding</keyword>
<dbReference type="Pfam" id="PF00293">
    <property type="entry name" value="NUDIX"/>
    <property type="match status" value="1"/>
</dbReference>
<keyword evidence="5" id="KW-0067">ATP-binding</keyword>
<evidence type="ECO:0000256" key="1">
    <source>
        <dbReference type="ARBA" id="ARBA00022527"/>
    </source>
</evidence>
<dbReference type="SUPFAM" id="SSF55811">
    <property type="entry name" value="Nudix"/>
    <property type="match status" value="1"/>
</dbReference>
<dbReference type="InterPro" id="IPR000719">
    <property type="entry name" value="Prot_kinase_dom"/>
</dbReference>
<dbReference type="PROSITE" id="PS50011">
    <property type="entry name" value="PROTEIN_KINASE_DOM"/>
    <property type="match status" value="1"/>
</dbReference>
<evidence type="ECO:0000259" key="7">
    <source>
        <dbReference type="PROSITE" id="PS50011"/>
    </source>
</evidence>
<evidence type="ECO:0000256" key="4">
    <source>
        <dbReference type="ARBA" id="ARBA00022777"/>
    </source>
</evidence>
<proteinExistence type="predicted"/>
<dbReference type="InterPro" id="IPR029062">
    <property type="entry name" value="Class_I_gatase-like"/>
</dbReference>
<evidence type="ECO:0000256" key="3">
    <source>
        <dbReference type="ARBA" id="ARBA00022741"/>
    </source>
</evidence>
<name>A0A9C6WTN3_ARADU</name>
<dbReference type="PROSITE" id="PS00108">
    <property type="entry name" value="PROTEIN_KINASE_ST"/>
    <property type="match status" value="1"/>
</dbReference>
<dbReference type="InterPro" id="IPR008271">
    <property type="entry name" value="Ser/Thr_kinase_AS"/>
</dbReference>
<dbReference type="PROSITE" id="PS51462">
    <property type="entry name" value="NUDIX"/>
    <property type="match status" value="1"/>
</dbReference>
<dbReference type="RefSeq" id="XP_052117814.1">
    <property type="nucleotide sequence ID" value="XM_052261854.1"/>
</dbReference>